<feature type="active site" description="For OMPdecase activity" evidence="10">
    <location>
        <position position="86"/>
    </location>
</feature>
<feature type="binding site" evidence="11">
    <location>
        <position position="46"/>
    </location>
    <ligand>
        <name>substrate</name>
    </ligand>
</feature>
<dbReference type="EMBL" id="KE145356">
    <property type="protein sequence ID" value="EPE34561.1"/>
    <property type="molecule type" value="Genomic_DNA"/>
</dbReference>
<dbReference type="PROSITE" id="PS00156">
    <property type="entry name" value="OMPDECASE"/>
    <property type="match status" value="1"/>
</dbReference>
<proteinExistence type="inferred from homology"/>
<dbReference type="KEGG" id="glz:GLAREA_10255"/>
<feature type="binding site" evidence="11">
    <location>
        <position position="256"/>
    </location>
    <ligand>
        <name>substrate</name>
    </ligand>
</feature>
<dbReference type="InterPro" id="IPR001754">
    <property type="entry name" value="OMPdeCOase_dom"/>
</dbReference>
<dbReference type="Gene3D" id="3.20.20.70">
    <property type="entry name" value="Aldolase class I"/>
    <property type="match status" value="1"/>
</dbReference>
<dbReference type="EC" id="4.1.1.23" evidence="3"/>
<comment type="similarity">
    <text evidence="2">Belongs to the OMP decarboxylase family.</text>
</comment>
<keyword evidence="5" id="KW-0210">Decarboxylase</keyword>
<keyword evidence="7" id="KW-0456">Lyase</keyword>
<dbReference type="FunFam" id="3.20.20.70:FF:000114">
    <property type="entry name" value="Decarboxylase,orotidine phosphate"/>
    <property type="match status" value="1"/>
</dbReference>
<evidence type="ECO:0000256" key="10">
    <source>
        <dbReference type="PIRSR" id="PIRSR614732-1"/>
    </source>
</evidence>
<dbReference type="InterPro" id="IPR014732">
    <property type="entry name" value="OMPdecase"/>
</dbReference>
<dbReference type="Proteomes" id="UP000016922">
    <property type="component" value="Unassembled WGS sequence"/>
</dbReference>
<keyword evidence="6" id="KW-0665">Pyrimidine biosynthesis</keyword>
<gene>
    <name evidence="13" type="ORF">GLAREA_10255</name>
</gene>
<dbReference type="PANTHER" id="PTHR32119:SF2">
    <property type="entry name" value="OROTIDINE 5'-PHOSPHATE DECARBOXYLASE"/>
    <property type="match status" value="1"/>
</dbReference>
<evidence type="ECO:0000256" key="1">
    <source>
        <dbReference type="ARBA" id="ARBA00004861"/>
    </source>
</evidence>
<evidence type="ECO:0000256" key="7">
    <source>
        <dbReference type="ARBA" id="ARBA00023239"/>
    </source>
</evidence>
<protein>
    <recommendedName>
        <fullName evidence="4">Orotidine 5'-phosphate decarboxylase</fullName>
        <ecNumber evidence="3">4.1.1.23</ecNumber>
    </recommendedName>
    <alternativeName>
        <fullName evidence="9">OMP decarboxylase</fullName>
    </alternativeName>
    <alternativeName>
        <fullName evidence="8">Uridine 5'-monophosphate synthase</fullName>
    </alternativeName>
</protein>
<evidence type="ECO:0000256" key="3">
    <source>
        <dbReference type="ARBA" id="ARBA00012321"/>
    </source>
</evidence>
<accession>S3DRC2</accession>
<evidence type="ECO:0000256" key="5">
    <source>
        <dbReference type="ARBA" id="ARBA00022793"/>
    </source>
</evidence>
<name>S3DRC2_GLAL2</name>
<dbReference type="PANTHER" id="PTHR32119">
    <property type="entry name" value="OROTIDINE 5'-PHOSPHATE DECARBOXYLASE"/>
    <property type="match status" value="1"/>
</dbReference>
<dbReference type="GO" id="GO:0004590">
    <property type="term" value="F:orotidine-5'-phosphate decarboxylase activity"/>
    <property type="evidence" value="ECO:0007669"/>
    <property type="project" value="UniProtKB-EC"/>
</dbReference>
<dbReference type="InterPro" id="IPR011060">
    <property type="entry name" value="RibuloseP-bd_barrel"/>
</dbReference>
<dbReference type="GeneID" id="19469302"/>
<evidence type="ECO:0000313" key="13">
    <source>
        <dbReference type="EMBL" id="EPE34561.1"/>
    </source>
</evidence>
<evidence type="ECO:0000256" key="11">
    <source>
        <dbReference type="PIRSR" id="PIRSR614732-2"/>
    </source>
</evidence>
<feature type="active site" description="For OMPdecase activity" evidence="10">
    <location>
        <position position="81"/>
    </location>
</feature>
<dbReference type="UniPathway" id="UPA00070">
    <property type="reaction ID" value="UER00120"/>
</dbReference>
<organism evidence="13 14">
    <name type="scientific">Glarea lozoyensis (strain ATCC 20868 / MF5171)</name>
    <dbReference type="NCBI Taxonomy" id="1116229"/>
    <lineage>
        <taxon>Eukaryota</taxon>
        <taxon>Fungi</taxon>
        <taxon>Dikarya</taxon>
        <taxon>Ascomycota</taxon>
        <taxon>Pezizomycotina</taxon>
        <taxon>Leotiomycetes</taxon>
        <taxon>Helotiales</taxon>
        <taxon>Helotiaceae</taxon>
        <taxon>Glarea</taxon>
    </lineage>
</organism>
<dbReference type="InterPro" id="IPR018089">
    <property type="entry name" value="OMPdecase_AS"/>
</dbReference>
<evidence type="ECO:0000256" key="4">
    <source>
        <dbReference type="ARBA" id="ARBA00021923"/>
    </source>
</evidence>
<dbReference type="InterPro" id="IPR013785">
    <property type="entry name" value="Aldolase_TIM"/>
</dbReference>
<dbReference type="AlphaFoldDB" id="S3DRC2"/>
<evidence type="ECO:0000256" key="6">
    <source>
        <dbReference type="ARBA" id="ARBA00022975"/>
    </source>
</evidence>
<dbReference type="OMA" id="MTPGCAL"/>
<dbReference type="SMART" id="SM00934">
    <property type="entry name" value="OMPdecase"/>
    <property type="match status" value="1"/>
</dbReference>
<dbReference type="CDD" id="cd04725">
    <property type="entry name" value="OMP_decarboxylase_like"/>
    <property type="match status" value="1"/>
</dbReference>
<dbReference type="Pfam" id="PF00215">
    <property type="entry name" value="OMPdecase"/>
    <property type="match status" value="1"/>
</dbReference>
<evidence type="ECO:0000256" key="8">
    <source>
        <dbReference type="ARBA" id="ARBA00031744"/>
    </source>
</evidence>
<keyword evidence="14" id="KW-1185">Reference proteome</keyword>
<sequence length="298" mass="33236">MHPLTSYLYDLMHLKRSNLCVSADVTTTSAMLTLAEAVGPSIVVFKTHADILSNWDADPHTGTGAKLAAIARRYRFLIFEDRKFADIGFTVQLQYSGGDYRIREWAHVVNAHILPGEDVVRALKERAFEWAGCNEGEDGFEGVDERFEGIEEPPRERGLLLLAQMSSKGNFLDEEYTRNCVSIARKHQDFVMGFIALQPVSEPEEPFIVMTPGCALSREESLDGSEFPSGEKDTLGQQYVHPRELILRGSDIIIVGTGICNAVDPAAKAEQYRKVAWKAYEEGDAPNEPPVVWLPSME</sequence>
<feature type="binding site" evidence="11">
    <location>
        <position position="166"/>
    </location>
    <ligand>
        <name>substrate</name>
    </ligand>
</feature>
<reference evidence="13 14" key="1">
    <citation type="journal article" date="2013" name="BMC Genomics">
        <title>Genomics-driven discovery of the pneumocandin biosynthetic gene cluster in the fungus Glarea lozoyensis.</title>
        <authorList>
            <person name="Chen L."/>
            <person name="Yue Q."/>
            <person name="Zhang X."/>
            <person name="Xiang M."/>
            <person name="Wang C."/>
            <person name="Li S."/>
            <person name="Che Y."/>
            <person name="Ortiz-Lopez F.J."/>
            <person name="Bills G.F."/>
            <person name="Liu X."/>
            <person name="An Z."/>
        </authorList>
    </citation>
    <scope>NUCLEOTIDE SEQUENCE [LARGE SCALE GENOMIC DNA]</scope>
    <source>
        <strain evidence="14">ATCC 20868 / MF5171</strain>
    </source>
</reference>
<dbReference type="SUPFAM" id="SSF51366">
    <property type="entry name" value="Ribulose-phoshate binding barrel"/>
    <property type="match status" value="1"/>
</dbReference>
<dbReference type="RefSeq" id="XP_008078496.1">
    <property type="nucleotide sequence ID" value="XM_008080305.1"/>
</dbReference>
<evidence type="ECO:0000259" key="12">
    <source>
        <dbReference type="SMART" id="SM00934"/>
    </source>
</evidence>
<feature type="binding site" evidence="11">
    <location>
        <position position="237"/>
    </location>
    <ligand>
        <name>substrate</name>
    </ligand>
</feature>
<dbReference type="OrthoDB" id="10263753at2759"/>
<feature type="binding site" evidence="11">
    <location>
        <position position="24"/>
    </location>
    <ligand>
        <name>substrate</name>
    </ligand>
</feature>
<dbReference type="HOGENOM" id="CLU_030821_0_0_1"/>
<feature type="domain" description="Orotidine 5'-phosphate decarboxylase" evidence="12">
    <location>
        <begin position="18"/>
        <end position="272"/>
    </location>
</feature>
<dbReference type="GO" id="GO:0005829">
    <property type="term" value="C:cytosol"/>
    <property type="evidence" value="ECO:0007669"/>
    <property type="project" value="TreeGrafter"/>
</dbReference>
<evidence type="ECO:0000256" key="2">
    <source>
        <dbReference type="ARBA" id="ARBA00011018"/>
    </source>
</evidence>
<dbReference type="eggNOG" id="KOG1377">
    <property type="taxonomic scope" value="Eukaryota"/>
</dbReference>
<evidence type="ECO:0000256" key="9">
    <source>
        <dbReference type="ARBA" id="ARBA00033428"/>
    </source>
</evidence>
<feature type="active site" description="For OMPdecase activity" evidence="10">
    <location>
        <position position="83"/>
    </location>
</feature>
<dbReference type="STRING" id="1116229.S3DRC2"/>
<evidence type="ECO:0000313" key="14">
    <source>
        <dbReference type="Proteomes" id="UP000016922"/>
    </source>
</evidence>
<dbReference type="GO" id="GO:0044205">
    <property type="term" value="P:'de novo' UMP biosynthetic process"/>
    <property type="evidence" value="ECO:0007669"/>
    <property type="project" value="UniProtKB-UniPathway"/>
</dbReference>
<comment type="pathway">
    <text evidence="1">Pyrimidine metabolism; UMP biosynthesis via de novo pathway; UMP from orotate: step 2/2.</text>
</comment>
<dbReference type="GO" id="GO:0006207">
    <property type="term" value="P:'de novo' pyrimidine nucleobase biosynthetic process"/>
    <property type="evidence" value="ECO:0007669"/>
    <property type="project" value="InterPro"/>
</dbReference>